<dbReference type="InterPro" id="IPR057742">
    <property type="entry name" value="Speedy_E"/>
</dbReference>
<dbReference type="GO" id="GO:0019901">
    <property type="term" value="F:protein kinase binding"/>
    <property type="evidence" value="ECO:0007669"/>
    <property type="project" value="InterPro"/>
</dbReference>
<evidence type="ECO:0000313" key="4">
    <source>
        <dbReference type="Proteomes" id="UP000233220"/>
    </source>
</evidence>
<feature type="compositionally biased region" description="Acidic residues" evidence="2">
    <location>
        <begin position="74"/>
        <end position="84"/>
    </location>
</feature>
<comment type="similarity">
    <text evidence="1">Belongs to the Speedy/Ringo family.</text>
</comment>
<dbReference type="OMA" id="PWQYQRI"/>
<evidence type="ECO:0000256" key="2">
    <source>
        <dbReference type="SAM" id="MobiDB-lite"/>
    </source>
</evidence>
<dbReference type="InterPro" id="IPR020984">
    <property type="entry name" value="Speedy"/>
</dbReference>
<dbReference type="GeneTree" id="ENSGT00940000154173"/>
<name>A0A2K6TF79_SAIBB</name>
<evidence type="ECO:0000313" key="3">
    <source>
        <dbReference type="Ensembl" id="ENSSBOP00000018280.1"/>
    </source>
</evidence>
<evidence type="ECO:0008006" key="5">
    <source>
        <dbReference type="Google" id="ProtNLM"/>
    </source>
</evidence>
<dbReference type="PANTHER" id="PTHR31156">
    <property type="entry name" value="WBSCR19-LIKE PROTEIN"/>
    <property type="match status" value="1"/>
</dbReference>
<feature type="region of interest" description="Disordered" evidence="2">
    <location>
        <begin position="70"/>
        <end position="96"/>
    </location>
</feature>
<dbReference type="Proteomes" id="UP000233220">
    <property type="component" value="Unplaced"/>
</dbReference>
<protein>
    <recommendedName>
        <fullName evidence="5">Speedy/RINGO cell cycle regulator family member E4</fullName>
    </recommendedName>
</protein>
<dbReference type="STRING" id="39432.ENSSBOP00000018280"/>
<feature type="region of interest" description="Disordered" evidence="2">
    <location>
        <begin position="24"/>
        <end position="46"/>
    </location>
</feature>
<reference evidence="3" key="2">
    <citation type="submission" date="2025-09" db="UniProtKB">
        <authorList>
            <consortium name="Ensembl"/>
        </authorList>
    </citation>
    <scope>IDENTIFICATION</scope>
</reference>
<feature type="compositionally biased region" description="Polar residues" evidence="2">
    <location>
        <begin position="30"/>
        <end position="39"/>
    </location>
</feature>
<reference evidence="3" key="1">
    <citation type="submission" date="2025-08" db="UniProtKB">
        <authorList>
            <consortium name="Ensembl"/>
        </authorList>
    </citation>
    <scope>IDENTIFICATION</scope>
</reference>
<keyword evidence="4" id="KW-1185">Reference proteome</keyword>
<organism evidence="3 4">
    <name type="scientific">Saimiri boliviensis boliviensis</name>
    <name type="common">Bolivian squirrel monkey</name>
    <dbReference type="NCBI Taxonomy" id="39432"/>
    <lineage>
        <taxon>Eukaryota</taxon>
        <taxon>Metazoa</taxon>
        <taxon>Chordata</taxon>
        <taxon>Craniata</taxon>
        <taxon>Vertebrata</taxon>
        <taxon>Euteleostomi</taxon>
        <taxon>Mammalia</taxon>
        <taxon>Eutheria</taxon>
        <taxon>Euarchontoglires</taxon>
        <taxon>Primates</taxon>
        <taxon>Haplorrhini</taxon>
        <taxon>Platyrrhini</taxon>
        <taxon>Cebidae</taxon>
        <taxon>Saimiriinae</taxon>
        <taxon>Saimiri</taxon>
    </lineage>
</organism>
<sequence length="254" mass="29857">MDRTGTRFCGREQSLGEIMASCQPHPQVEYSPQPSTSGYSLPEMVDVEVPGPSAPWVDLSPPHRSFCWKGTTEWSEESEEEPGEEPEKSHAPEHPETWVVETLHGLKMRLKRRRVSPVLPEHHEAFNRLLEDPVVKRFLAWDKDLRVSDKYLLAMVIAYFSRAGLFSWQYQRIHFFLALYLANDMEEDNQAPKQDIFYFLYGKNHSQRPLFHKLRLQLVCSMSWRTRVSPEELEEIQAYDPEHWVWARDRTLLS</sequence>
<proteinExistence type="inferred from homology"/>
<feature type="compositionally biased region" description="Basic and acidic residues" evidence="2">
    <location>
        <begin position="85"/>
        <end position="96"/>
    </location>
</feature>
<accession>A0A2K6TF79</accession>
<dbReference type="AlphaFoldDB" id="A0A2K6TF79"/>
<dbReference type="Pfam" id="PF11357">
    <property type="entry name" value="Spy1"/>
    <property type="match status" value="1"/>
</dbReference>
<evidence type="ECO:0000256" key="1">
    <source>
        <dbReference type="ARBA" id="ARBA00010932"/>
    </source>
</evidence>
<dbReference type="Ensembl" id="ENSSBOT00000035095.1">
    <property type="protein sequence ID" value="ENSSBOP00000018280.1"/>
    <property type="gene ID" value="ENSSBOG00000025755.1"/>
</dbReference>